<dbReference type="HOGENOM" id="CLU_044118_6_0_5"/>
<protein>
    <submittedName>
        <fullName evidence="6">Archaeal fructose-1,6-bisphosphatase</fullName>
    </submittedName>
</protein>
<dbReference type="PROSITE" id="PS00629">
    <property type="entry name" value="IMP_1"/>
    <property type="match status" value="1"/>
</dbReference>
<dbReference type="Proteomes" id="UP000004291">
    <property type="component" value="Chromosome"/>
</dbReference>
<evidence type="ECO:0000256" key="4">
    <source>
        <dbReference type="ARBA" id="ARBA00022842"/>
    </source>
</evidence>
<dbReference type="GO" id="GO:0046872">
    <property type="term" value="F:metal ion binding"/>
    <property type="evidence" value="ECO:0007669"/>
    <property type="project" value="UniProtKB-KW"/>
</dbReference>
<feature type="binding site" evidence="5">
    <location>
        <position position="99"/>
    </location>
    <ligand>
        <name>Mg(2+)</name>
        <dbReference type="ChEBI" id="CHEBI:18420"/>
        <label>1</label>
        <note>catalytic</note>
    </ligand>
</feature>
<keyword evidence="7" id="KW-1185">Reference proteome</keyword>
<dbReference type="InterPro" id="IPR000760">
    <property type="entry name" value="Inositol_monophosphatase-like"/>
</dbReference>
<dbReference type="Gene3D" id="3.30.540.10">
    <property type="entry name" value="Fructose-1,6-Bisphosphatase, subunit A, domain 1"/>
    <property type="match status" value="1"/>
</dbReference>
<dbReference type="PRINTS" id="PR00377">
    <property type="entry name" value="IMPHPHTASES"/>
</dbReference>
<evidence type="ECO:0000313" key="7">
    <source>
        <dbReference type="Proteomes" id="UP000004291"/>
    </source>
</evidence>
<feature type="binding site" evidence="5">
    <location>
        <position position="97"/>
    </location>
    <ligand>
        <name>Mg(2+)</name>
        <dbReference type="ChEBI" id="CHEBI:18420"/>
        <label>1</label>
        <note>catalytic</note>
    </ligand>
</feature>
<dbReference type="GO" id="GO:0007165">
    <property type="term" value="P:signal transduction"/>
    <property type="evidence" value="ECO:0007669"/>
    <property type="project" value="TreeGrafter"/>
</dbReference>
<dbReference type="OrthoDB" id="9785695at2"/>
<gene>
    <name evidence="6" type="ORF">HPDFL43_09532</name>
</gene>
<dbReference type="EMBL" id="ABIA03000002">
    <property type="protein sequence ID" value="EDQ33467.2"/>
    <property type="molecule type" value="Genomic_DNA"/>
</dbReference>
<keyword evidence="2 5" id="KW-0479">Metal-binding</keyword>
<evidence type="ECO:0000256" key="3">
    <source>
        <dbReference type="ARBA" id="ARBA00022801"/>
    </source>
</evidence>
<dbReference type="SUPFAM" id="SSF56655">
    <property type="entry name" value="Carbohydrate phosphatase"/>
    <property type="match status" value="1"/>
</dbReference>
<dbReference type="PANTHER" id="PTHR20854:SF4">
    <property type="entry name" value="INOSITOL-1-MONOPHOSPHATASE-RELATED"/>
    <property type="match status" value="1"/>
</dbReference>
<evidence type="ECO:0000256" key="2">
    <source>
        <dbReference type="ARBA" id="ARBA00022723"/>
    </source>
</evidence>
<reference evidence="6 7" key="1">
    <citation type="submission" date="2007-10" db="EMBL/GenBank/DDBJ databases">
        <authorList>
            <person name="Wagner-Dobler I."/>
            <person name="Ferriera S."/>
            <person name="Johnson J."/>
            <person name="Kravitz S."/>
            <person name="Beeson K."/>
            <person name="Sutton G."/>
            <person name="Rogers Y.-H."/>
            <person name="Friedman R."/>
            <person name="Frazier M."/>
            <person name="Venter J.C."/>
        </authorList>
    </citation>
    <scope>NUCLEOTIDE SEQUENCE [LARGE SCALE GENOMIC DNA]</scope>
    <source>
        <strain evidence="6 7">DFL-43</strain>
    </source>
</reference>
<evidence type="ECO:0000313" key="6">
    <source>
        <dbReference type="EMBL" id="EDQ33467.2"/>
    </source>
</evidence>
<evidence type="ECO:0000256" key="1">
    <source>
        <dbReference type="ARBA" id="ARBA00009759"/>
    </source>
</evidence>
<comment type="similarity">
    <text evidence="1">Belongs to the inositol monophosphatase superfamily.</text>
</comment>
<evidence type="ECO:0000256" key="5">
    <source>
        <dbReference type="PIRSR" id="PIRSR600760-2"/>
    </source>
</evidence>
<keyword evidence="4 5" id="KW-0460">Magnesium</keyword>
<dbReference type="eggNOG" id="COG0483">
    <property type="taxonomic scope" value="Bacteria"/>
</dbReference>
<feature type="binding site" evidence="5">
    <location>
        <position position="100"/>
    </location>
    <ligand>
        <name>Mg(2+)</name>
        <dbReference type="ChEBI" id="CHEBI:18420"/>
        <label>1</label>
        <note>catalytic</note>
    </ligand>
</feature>
<proteinExistence type="inferred from homology"/>
<organism evidence="6 7">
    <name type="scientific">Hoeflea phototrophica (strain DSM 17068 / NCIMB 14078 / DFL-43)</name>
    <dbReference type="NCBI Taxonomy" id="411684"/>
    <lineage>
        <taxon>Bacteria</taxon>
        <taxon>Pseudomonadati</taxon>
        <taxon>Pseudomonadota</taxon>
        <taxon>Alphaproteobacteria</taxon>
        <taxon>Hyphomicrobiales</taxon>
        <taxon>Rhizobiaceae</taxon>
        <taxon>Hoeflea</taxon>
    </lineage>
</organism>
<keyword evidence="3" id="KW-0378">Hydrolase</keyword>
<name>A9D6D0_HOEPD</name>
<dbReference type="AlphaFoldDB" id="A9D6D0"/>
<reference evidence="6 7" key="2">
    <citation type="submission" date="2012-06" db="EMBL/GenBank/DDBJ databases">
        <authorList>
            <person name="Fiebig A."/>
        </authorList>
    </citation>
    <scope>NUCLEOTIDE SEQUENCE [LARGE SCALE GENOMIC DNA]</scope>
    <source>
        <strain evidence="6 7">DFL-43</strain>
    </source>
</reference>
<feature type="binding site" evidence="5">
    <location>
        <position position="227"/>
    </location>
    <ligand>
        <name>Mg(2+)</name>
        <dbReference type="ChEBI" id="CHEBI:18420"/>
        <label>1</label>
        <note>catalytic</note>
    </ligand>
</feature>
<accession>A9D6D0</accession>
<dbReference type="PANTHER" id="PTHR20854">
    <property type="entry name" value="INOSITOL MONOPHOSPHATASE"/>
    <property type="match status" value="1"/>
</dbReference>
<dbReference type="Gene3D" id="3.40.190.80">
    <property type="match status" value="1"/>
</dbReference>
<dbReference type="Pfam" id="PF00459">
    <property type="entry name" value="Inositol_P"/>
    <property type="match status" value="1"/>
</dbReference>
<comment type="caution">
    <text evidence="6">The sequence shown here is derived from an EMBL/GenBank/DDBJ whole genome shotgun (WGS) entry which is preliminary data.</text>
</comment>
<dbReference type="InterPro" id="IPR020583">
    <property type="entry name" value="Inositol_monoP_metal-BS"/>
</dbReference>
<feature type="binding site" evidence="5">
    <location>
        <position position="73"/>
    </location>
    <ligand>
        <name>Mg(2+)</name>
        <dbReference type="ChEBI" id="CHEBI:18420"/>
        <label>1</label>
        <note>catalytic</note>
    </ligand>
</feature>
<dbReference type="GO" id="GO:0008934">
    <property type="term" value="F:inositol monophosphate 1-phosphatase activity"/>
    <property type="evidence" value="ECO:0007669"/>
    <property type="project" value="TreeGrafter"/>
</dbReference>
<comment type="cofactor">
    <cofactor evidence="5">
        <name>Mg(2+)</name>
        <dbReference type="ChEBI" id="CHEBI:18420"/>
    </cofactor>
</comment>
<dbReference type="GO" id="GO:0006020">
    <property type="term" value="P:inositol metabolic process"/>
    <property type="evidence" value="ECO:0007669"/>
    <property type="project" value="TreeGrafter"/>
</dbReference>
<dbReference type="STRING" id="411684.HPDFL43_09532"/>
<sequence>MTTLSSTDVDWLVTLLAGVAATEIMPRFRNLGTGDVQQKTSAADLVTEADVSAERAITAALLKRFPDCVVIGEEAVADNPALLDGWSKTDKLAFVIDPIDGTFNFASGVASFGVMLAVVKNGETIAGIIHDPVGKDWIMAQKGSGAVLRRSDGQTSALTVAAPLGAVDRMIGSASWQYMDEPARSRVAGNLGKCLGSVAYRCAAQEYRLLAGGHIHFALYHKLMPWDHLAGSLITMEAGGYLRRLDGSLYQPADMDGGLLAATDADSWHLLREALLQA</sequence>